<feature type="transmembrane region" description="Helical" evidence="11">
    <location>
        <begin position="1209"/>
        <end position="1230"/>
    </location>
</feature>
<feature type="compositionally biased region" description="Polar residues" evidence="10">
    <location>
        <begin position="316"/>
        <end position="327"/>
    </location>
</feature>
<feature type="transmembrane region" description="Helical" evidence="11">
    <location>
        <begin position="813"/>
        <end position="836"/>
    </location>
</feature>
<evidence type="ECO:0000256" key="4">
    <source>
        <dbReference type="ARBA" id="ARBA00012483"/>
    </source>
</evidence>
<protein>
    <recommendedName>
        <fullName evidence="4">RING-type E3 ubiquitin transferase</fullName>
        <ecNumber evidence="4">2.3.2.27</ecNumber>
    </recommendedName>
</protein>
<gene>
    <name evidence="13" type="ORF">EX895_002152</name>
</gene>
<evidence type="ECO:0000259" key="12">
    <source>
        <dbReference type="Pfam" id="PF23113"/>
    </source>
</evidence>
<keyword evidence="14" id="KW-1185">Reference proteome</keyword>
<dbReference type="GO" id="GO:0005789">
    <property type="term" value="C:endoplasmic reticulum membrane"/>
    <property type="evidence" value="ECO:0007669"/>
    <property type="project" value="TreeGrafter"/>
</dbReference>
<organism evidence="13 14">
    <name type="scientific">Sporisorium graminicola</name>
    <dbReference type="NCBI Taxonomy" id="280036"/>
    <lineage>
        <taxon>Eukaryota</taxon>
        <taxon>Fungi</taxon>
        <taxon>Dikarya</taxon>
        <taxon>Basidiomycota</taxon>
        <taxon>Ustilaginomycotina</taxon>
        <taxon>Ustilaginomycetes</taxon>
        <taxon>Ustilaginales</taxon>
        <taxon>Ustilaginaceae</taxon>
        <taxon>Sporisorium</taxon>
    </lineage>
</organism>
<dbReference type="EC" id="2.3.2.27" evidence="4"/>
<feature type="compositionally biased region" description="Basic and acidic residues" evidence="10">
    <location>
        <begin position="279"/>
        <end position="296"/>
    </location>
</feature>
<proteinExistence type="predicted"/>
<feature type="transmembrane region" description="Helical" evidence="11">
    <location>
        <begin position="137"/>
        <end position="157"/>
    </location>
</feature>
<dbReference type="GO" id="GO:0061630">
    <property type="term" value="F:ubiquitin protein ligase activity"/>
    <property type="evidence" value="ECO:0007669"/>
    <property type="project" value="UniProtKB-EC"/>
</dbReference>
<feature type="region of interest" description="Disordered" evidence="10">
    <location>
        <begin position="275"/>
        <end position="336"/>
    </location>
</feature>
<comment type="caution">
    <text evidence="13">The sequence shown here is derived from an EMBL/GenBank/DDBJ whole genome shotgun (WGS) entry which is preliminary data.</text>
</comment>
<dbReference type="GO" id="GO:0036503">
    <property type="term" value="P:ERAD pathway"/>
    <property type="evidence" value="ECO:0007669"/>
    <property type="project" value="TreeGrafter"/>
</dbReference>
<keyword evidence="5" id="KW-0808">Transferase</keyword>
<comment type="pathway">
    <text evidence="3">Protein modification; protein ubiquitination.</text>
</comment>
<dbReference type="RefSeq" id="XP_029740896.1">
    <property type="nucleotide sequence ID" value="XM_029882751.1"/>
</dbReference>
<feature type="region of interest" description="Disordered" evidence="10">
    <location>
        <begin position="221"/>
        <end position="241"/>
    </location>
</feature>
<feature type="transmembrane region" description="Helical" evidence="11">
    <location>
        <begin position="877"/>
        <end position="898"/>
    </location>
</feature>
<evidence type="ECO:0000256" key="7">
    <source>
        <dbReference type="ARBA" id="ARBA00022786"/>
    </source>
</evidence>
<dbReference type="KEGG" id="sgra:EX895_002152"/>
<evidence type="ECO:0000256" key="3">
    <source>
        <dbReference type="ARBA" id="ARBA00004906"/>
    </source>
</evidence>
<evidence type="ECO:0000256" key="1">
    <source>
        <dbReference type="ARBA" id="ARBA00000900"/>
    </source>
</evidence>
<feature type="transmembrane region" description="Helical" evidence="11">
    <location>
        <begin position="1167"/>
        <end position="1189"/>
    </location>
</feature>
<evidence type="ECO:0000313" key="14">
    <source>
        <dbReference type="Proteomes" id="UP000306050"/>
    </source>
</evidence>
<feature type="compositionally biased region" description="Acidic residues" evidence="10">
    <location>
        <begin position="224"/>
        <end position="237"/>
    </location>
</feature>
<keyword evidence="9 11" id="KW-0472">Membrane</keyword>
<feature type="transmembrane region" description="Helical" evidence="11">
    <location>
        <begin position="1266"/>
        <end position="1289"/>
    </location>
</feature>
<dbReference type="InterPro" id="IPR056521">
    <property type="entry name" value="MARCHF6-like_C"/>
</dbReference>
<keyword evidence="8 11" id="KW-1133">Transmembrane helix</keyword>
<comment type="subcellular location">
    <subcellularLocation>
        <location evidence="2">Membrane</location>
        <topology evidence="2">Multi-pass membrane protein</topology>
    </subcellularLocation>
</comment>
<accession>A0A4U7KW56</accession>
<feature type="transmembrane region" description="Helical" evidence="11">
    <location>
        <begin position="723"/>
        <end position="743"/>
    </location>
</feature>
<feature type="transmembrane region" description="Helical" evidence="11">
    <location>
        <begin position="1309"/>
        <end position="1326"/>
    </location>
</feature>
<keyword evidence="6 11" id="KW-0812">Transmembrane</keyword>
<dbReference type="Pfam" id="PF23113">
    <property type="entry name" value="MARCHF6_C"/>
    <property type="match status" value="1"/>
</dbReference>
<feature type="compositionally biased region" description="Basic and acidic residues" evidence="10">
    <location>
        <begin position="1354"/>
        <end position="1377"/>
    </location>
</feature>
<feature type="transmembrane region" description="Helical" evidence="11">
    <location>
        <begin position="532"/>
        <end position="553"/>
    </location>
</feature>
<name>A0A4U7KW56_9BASI</name>
<evidence type="ECO:0000256" key="8">
    <source>
        <dbReference type="ARBA" id="ARBA00022989"/>
    </source>
</evidence>
<feature type="transmembrane region" description="Helical" evidence="11">
    <location>
        <begin position="573"/>
        <end position="594"/>
    </location>
</feature>
<comment type="catalytic activity">
    <reaction evidence="1">
        <text>S-ubiquitinyl-[E2 ubiquitin-conjugating enzyme]-L-cysteine + [acceptor protein]-L-lysine = [E2 ubiquitin-conjugating enzyme]-L-cysteine + N(6)-ubiquitinyl-[acceptor protein]-L-lysine.</text>
        <dbReference type="EC" id="2.3.2.27"/>
    </reaction>
</comment>
<feature type="domain" description="E3 ubiquitin-protein ligase MARCHF6-like C-terminal" evidence="12">
    <location>
        <begin position="1163"/>
        <end position="1335"/>
    </location>
</feature>
<feature type="transmembrane region" description="Helical" evidence="11">
    <location>
        <begin position="767"/>
        <end position="792"/>
    </location>
</feature>
<evidence type="ECO:0000256" key="11">
    <source>
        <dbReference type="SAM" id="Phobius"/>
    </source>
</evidence>
<feature type="region of interest" description="Disordered" evidence="10">
    <location>
        <begin position="1354"/>
        <end position="1383"/>
    </location>
</feature>
<sequence>MPSDGKLPRYLYARRLLIRTVQISQLAARALLVGFTWLALLPYINITVWRFMFWSIDVATWMGVPGSVHPWDIQVPPAANNSPSHSLDAQNATAIPTASSGSLGRSRNGAALAPTPVSLASAKLALSSFTEKLTHDIFHGQILSCVIVVFFVGVFLLREWILQNMPQNFDVQQPNVDGVQPLQPFAEAAAVPPLAPEQRQAQIRADFEQRRDQLERLLARLPELETEEPEQEQDGEQEVDHDRVHELDLELDPATQREQARQARIRRLERNVLPQYESPLHHDTVSVDEARDRDDAIPPPDRGADVDGSGAPPQPLQSSGSSTQNLQDALGWSENGARLQHNYESIDTIPESSTHLHLQAGSSNKVVEAHHDRSDLPQAEDQGASSSRSIIEPVSSADPATSPSSSAPAQDSAALEAAQAPIETDTELATREAPLVEPIGGQDDDEAWEDESDGDDRAAPHQLDPTDEAALRAAAAAAFPPPIAHPIADDDIDIVAAEAEDPEAEIGLAEEMDGILEAVGMRGPLFGIVQNLFLMIFLCGFVMLAFVMAPYIVGRALGSGPGLVKLLALPVKLLRYITDPVFDSLIALGANSVWPKLAAAIGLDASGSQGAGTLAAEAASSSTPVAGWVQRYLPSILAPTIGSSSEAMISPIADKTSATAAMLFRLLPASVTASSQWKAASDAFDMALATGFRGSLERIADYITALFVRLDAHRNGTTSTDRAFCVAFGHAYWLLILFIYQHFSKPDLQRAVAEQSALKMYMDQHVLILKAVTFIFIELIVFPLGCGLLFDICTMPLLADGSIAQWPAKVRAAPLSFAFLRWMGGTIYMFVFAQYVSATRKVLRPGVLCWIRDPNDPSFHPIREILDKKSLTQLRKIGASAVMYAAILVASMGVNTYFMRYAMGWSGLLPLRWRPFDPWTEVPVDLLMVHFAVPWATQRIDPEKVAEAWLTAWWKGASRALRLSSYMMGGEFPEEQRRPKGNAILAAWNALLRRQPGEYVDDGGPCRVPADDKAITSGPLIIPLNADGTPATERLAEAITKQEADAEKHTPKPTYTNIYLPSNYRVRITTILTLLWLSHCVLFLAGLGVPLFIGRGVTRVLRGGSGREAGLHDFYSYAVGLMLLLVAARLVKGVRKMWKRRIKRARWARTTPSVYIAVRVLVEIKRVLKAVVLLVGVAGLLPLVVGLLVDQFVLVPLRYRSTQMPVLHLGQIWASGVIEARLLLFSARFFGVPETGALARFMSNVDHVVRSGLYPRPKVRLAWRRIVLPVAVAGSALLMAPVGVAYLLASANWARADTREEEQLLLRKVFGALQSVMLVAGVRAVVRRRMESWTDLLKDEVFLESTELKNFEVQEDERRGGKAKSDGDGVDGAHDEYAAEGTLPDVLFV</sequence>
<feature type="transmembrane region" description="Helical" evidence="11">
    <location>
        <begin position="21"/>
        <end position="44"/>
    </location>
</feature>
<evidence type="ECO:0000256" key="6">
    <source>
        <dbReference type="ARBA" id="ARBA00022692"/>
    </source>
</evidence>
<feature type="transmembrane region" description="Helical" evidence="11">
    <location>
        <begin position="1114"/>
        <end position="1131"/>
    </location>
</feature>
<feature type="region of interest" description="Disordered" evidence="10">
    <location>
        <begin position="359"/>
        <end position="462"/>
    </location>
</feature>
<dbReference type="OrthoDB" id="264354at2759"/>
<evidence type="ECO:0000256" key="5">
    <source>
        <dbReference type="ARBA" id="ARBA00022679"/>
    </source>
</evidence>
<feature type="compositionally biased region" description="Low complexity" evidence="10">
    <location>
        <begin position="385"/>
        <end position="421"/>
    </location>
</feature>
<evidence type="ECO:0000256" key="2">
    <source>
        <dbReference type="ARBA" id="ARBA00004141"/>
    </source>
</evidence>
<feature type="compositionally biased region" description="Acidic residues" evidence="10">
    <location>
        <begin position="442"/>
        <end position="454"/>
    </location>
</feature>
<feature type="transmembrane region" description="Helical" evidence="11">
    <location>
        <begin position="1071"/>
        <end position="1094"/>
    </location>
</feature>
<dbReference type="PANTHER" id="PTHR13145:SF0">
    <property type="entry name" value="E3 UBIQUITIN-PROTEIN LIGASE MARCHF6"/>
    <property type="match status" value="1"/>
</dbReference>
<reference evidence="13 14" key="1">
    <citation type="submission" date="2019-05" db="EMBL/GenBank/DDBJ databases">
        <title>Sporisorium graminicola CBS 10092 draft sequencing and annotation.</title>
        <authorList>
            <person name="Solano-Gonzalez S."/>
            <person name="Caddick M.X."/>
            <person name="Darby A."/>
        </authorList>
    </citation>
    <scope>NUCLEOTIDE SEQUENCE [LARGE SCALE GENOMIC DNA]</scope>
    <source>
        <strain evidence="13 14">CBS 10092</strain>
    </source>
</reference>
<dbReference type="EMBL" id="SRRM01000006">
    <property type="protein sequence ID" value="TKY88911.1"/>
    <property type="molecule type" value="Genomic_DNA"/>
</dbReference>
<evidence type="ECO:0000256" key="9">
    <source>
        <dbReference type="ARBA" id="ARBA00023136"/>
    </source>
</evidence>
<keyword evidence="7" id="KW-0833">Ubl conjugation pathway</keyword>
<dbReference type="GeneID" id="40725047"/>
<evidence type="ECO:0000313" key="13">
    <source>
        <dbReference type="EMBL" id="TKY88911.1"/>
    </source>
</evidence>
<dbReference type="Proteomes" id="UP000306050">
    <property type="component" value="Chromosome SGRAM_13"/>
</dbReference>
<dbReference type="PANTHER" id="PTHR13145">
    <property type="entry name" value="SSM4 PROTEIN"/>
    <property type="match status" value="1"/>
</dbReference>
<evidence type="ECO:0000256" key="10">
    <source>
        <dbReference type="SAM" id="MobiDB-lite"/>
    </source>
</evidence>